<evidence type="ECO:0000313" key="5">
    <source>
        <dbReference type="Proteomes" id="UP001320831"/>
    </source>
</evidence>
<feature type="domain" description="N-acetyltransferase" evidence="3">
    <location>
        <begin position="8"/>
        <end position="174"/>
    </location>
</feature>
<dbReference type="InterPro" id="IPR019432">
    <property type="entry name" value="Acyltransferase_MbtK/IucB-like"/>
</dbReference>
<gene>
    <name evidence="4" type="ORF">N5A92_14410</name>
</gene>
<keyword evidence="2" id="KW-0046">Antibiotic resistance</keyword>
<organism evidence="4 5">
    <name type="scientific">Chelativorans salis</name>
    <dbReference type="NCBI Taxonomy" id="2978478"/>
    <lineage>
        <taxon>Bacteria</taxon>
        <taxon>Pseudomonadati</taxon>
        <taxon>Pseudomonadota</taxon>
        <taxon>Alphaproteobacteria</taxon>
        <taxon>Hyphomicrobiales</taxon>
        <taxon>Phyllobacteriaceae</taxon>
        <taxon>Chelativorans</taxon>
    </lineage>
</organism>
<accession>A0ABT2LQX2</accession>
<dbReference type="PROSITE" id="PS51186">
    <property type="entry name" value="GNAT"/>
    <property type="match status" value="1"/>
</dbReference>
<evidence type="ECO:0000313" key="4">
    <source>
        <dbReference type="EMBL" id="MCT7376227.1"/>
    </source>
</evidence>
<dbReference type="PANTHER" id="PTHR31438:SF1">
    <property type="entry name" value="LYSINE N-ACYLTRANSFERASE C17G9.06C-RELATED"/>
    <property type="match status" value="1"/>
</dbReference>
<evidence type="ECO:0000256" key="1">
    <source>
        <dbReference type="ARBA" id="ARBA00004924"/>
    </source>
</evidence>
<dbReference type="Gene3D" id="3.40.630.30">
    <property type="match status" value="1"/>
</dbReference>
<protein>
    <submittedName>
        <fullName evidence="4">Acetyltransferase</fullName>
    </submittedName>
</protein>
<keyword evidence="5" id="KW-1185">Reference proteome</keyword>
<evidence type="ECO:0000256" key="2">
    <source>
        <dbReference type="ARBA" id="ARBA00023251"/>
    </source>
</evidence>
<evidence type="ECO:0000259" key="3">
    <source>
        <dbReference type="PROSITE" id="PS51186"/>
    </source>
</evidence>
<dbReference type="InterPro" id="IPR016181">
    <property type="entry name" value="Acyl_CoA_acyltransferase"/>
</dbReference>
<dbReference type="CDD" id="cd04301">
    <property type="entry name" value="NAT_SF"/>
    <property type="match status" value="1"/>
</dbReference>
<dbReference type="Proteomes" id="UP001320831">
    <property type="component" value="Unassembled WGS sequence"/>
</dbReference>
<name>A0ABT2LQX2_9HYPH</name>
<reference evidence="4 5" key="1">
    <citation type="submission" date="2022-09" db="EMBL/GenBank/DDBJ databases">
        <title>Chelativorans salina sp. nov., a novel slightly halophilic bacterium isolated from a saline lake sediment enrichment.</title>
        <authorList>
            <person name="Gao L."/>
            <person name="Fang B.-Z."/>
            <person name="Li W.-J."/>
        </authorList>
    </citation>
    <scope>NUCLEOTIDE SEQUENCE [LARGE SCALE GENOMIC DNA]</scope>
    <source>
        <strain evidence="4 5">EGI FJ00035</strain>
    </source>
</reference>
<dbReference type="Pfam" id="PF13523">
    <property type="entry name" value="Acetyltransf_8"/>
    <property type="match status" value="1"/>
</dbReference>
<dbReference type="SMART" id="SM01006">
    <property type="entry name" value="AlcB"/>
    <property type="match status" value="1"/>
</dbReference>
<proteinExistence type="predicted"/>
<dbReference type="PANTHER" id="PTHR31438">
    <property type="entry name" value="LYSINE N-ACYLTRANSFERASE C17G9.06C-RELATED"/>
    <property type="match status" value="1"/>
</dbReference>
<dbReference type="SUPFAM" id="SSF55729">
    <property type="entry name" value="Acyl-CoA N-acyltransferases (Nat)"/>
    <property type="match status" value="1"/>
</dbReference>
<comment type="caution">
    <text evidence="4">The sequence shown here is derived from an EMBL/GenBank/DDBJ whole genome shotgun (WGS) entry which is preliminary data.</text>
</comment>
<dbReference type="EMBL" id="JAOCZP010000004">
    <property type="protein sequence ID" value="MCT7376227.1"/>
    <property type="molecule type" value="Genomic_DNA"/>
</dbReference>
<sequence length="186" mass="21342">MKAESATLRFEPVAERHFPLLRRWLEMPHMREWWGEPEKELGHIREMVAGRDTTLPFLIVLDEEPVGYIQCWFIGHHQNTEWVDDNPWLTELPAETVGVDLSIGDPEKLSKGIGTAALGAFVRKLLDEGHTTIIIDPDPRNTRAVRAYMKAGFRPIPHLEGRTGDSLIMQYQTPAHEIQYDQFFAA</sequence>
<dbReference type="InterPro" id="IPR000182">
    <property type="entry name" value="GNAT_dom"/>
</dbReference>
<comment type="pathway">
    <text evidence="1">Siderophore biosynthesis.</text>
</comment>
<dbReference type="RefSeq" id="WP_260903956.1">
    <property type="nucleotide sequence ID" value="NZ_JAOCZP010000004.1"/>
</dbReference>